<evidence type="ECO:0000256" key="1">
    <source>
        <dbReference type="SAM" id="MobiDB-lite"/>
    </source>
</evidence>
<proteinExistence type="predicted"/>
<dbReference type="Proteomes" id="UP001459277">
    <property type="component" value="Unassembled WGS sequence"/>
</dbReference>
<feature type="region of interest" description="Disordered" evidence="1">
    <location>
        <begin position="26"/>
        <end position="99"/>
    </location>
</feature>
<organism evidence="2 3">
    <name type="scientific">Lithocarpus litseifolius</name>
    <dbReference type="NCBI Taxonomy" id="425828"/>
    <lineage>
        <taxon>Eukaryota</taxon>
        <taxon>Viridiplantae</taxon>
        <taxon>Streptophyta</taxon>
        <taxon>Embryophyta</taxon>
        <taxon>Tracheophyta</taxon>
        <taxon>Spermatophyta</taxon>
        <taxon>Magnoliopsida</taxon>
        <taxon>eudicotyledons</taxon>
        <taxon>Gunneridae</taxon>
        <taxon>Pentapetalae</taxon>
        <taxon>rosids</taxon>
        <taxon>fabids</taxon>
        <taxon>Fagales</taxon>
        <taxon>Fagaceae</taxon>
        <taxon>Lithocarpus</taxon>
    </lineage>
</organism>
<feature type="compositionally biased region" description="Basic and acidic residues" evidence="1">
    <location>
        <begin position="59"/>
        <end position="78"/>
    </location>
</feature>
<name>A0AAW2CKA2_9ROSI</name>
<feature type="compositionally biased region" description="Basic and acidic residues" evidence="1">
    <location>
        <begin position="35"/>
        <end position="47"/>
    </location>
</feature>
<reference evidence="2 3" key="1">
    <citation type="submission" date="2024-01" db="EMBL/GenBank/DDBJ databases">
        <title>A telomere-to-telomere, gap-free genome of sweet tea (Lithocarpus litseifolius).</title>
        <authorList>
            <person name="Zhou J."/>
        </authorList>
    </citation>
    <scope>NUCLEOTIDE SEQUENCE [LARGE SCALE GENOMIC DNA]</scope>
    <source>
        <strain evidence="2">Zhou-2022a</strain>
        <tissue evidence="2">Leaf</tissue>
    </source>
</reference>
<evidence type="ECO:0000313" key="2">
    <source>
        <dbReference type="EMBL" id="KAK9998051.1"/>
    </source>
</evidence>
<gene>
    <name evidence="2" type="ORF">SO802_017654</name>
</gene>
<accession>A0AAW2CKA2</accession>
<protein>
    <submittedName>
        <fullName evidence="2">Uncharacterized protein</fullName>
    </submittedName>
</protein>
<dbReference type="EMBL" id="JAZDWU010000006">
    <property type="protein sequence ID" value="KAK9998051.1"/>
    <property type="molecule type" value="Genomic_DNA"/>
</dbReference>
<feature type="compositionally biased region" description="Basic and acidic residues" evidence="1">
    <location>
        <begin position="90"/>
        <end position="99"/>
    </location>
</feature>
<dbReference type="AlphaFoldDB" id="A0AAW2CKA2"/>
<sequence>MSAKVQCMSAKVRAESVYYPPAICGLRTSGSKADTATKDANEGKENPTKVLPTANIPPKEAEQSEVVEKAADSTKEVANDANLPPATPKDPSKEKEASHNIEILLETLLIPTKEDLKGNAQASSMVAFT</sequence>
<keyword evidence="3" id="KW-1185">Reference proteome</keyword>
<comment type="caution">
    <text evidence="2">The sequence shown here is derived from an EMBL/GenBank/DDBJ whole genome shotgun (WGS) entry which is preliminary data.</text>
</comment>
<evidence type="ECO:0000313" key="3">
    <source>
        <dbReference type="Proteomes" id="UP001459277"/>
    </source>
</evidence>